<keyword evidence="2" id="KW-1185">Reference proteome</keyword>
<evidence type="ECO:0000313" key="2">
    <source>
        <dbReference type="Proteomes" id="UP000243430"/>
    </source>
</evidence>
<sequence length="888" mass="99574">MNVLGKNLGGNVIGGFHDLERFNSLMDVKSFLPVLQGPANRIVCSIINDTTKEILLLLPEHFGYFLEKTGKIQDLIRLMAIGQGVLDTLDKDVFFSANNLTIDMPKDVSDTAPFLTQARTMLDTLASVISQKKIKIGTANTQTSITARLMCKLAWTPHTVFLELCQVYTTLYWEKYNPSDVPYLLAAGLHLDGVFPLQTTKAICTPLFVERVWQEEREIETGTETVTATTKYMAYDVFKGFLLEINNKREVGPWDGAREDGTKEPHVLGFDKSALQEAFFKMFQTREAINKNKQVKECMNVAAELKLVDDFFMHPERMAQPSFVKLAKKFFQGDVGIGMLQSLIRIAILPWSVFDVAGITTTMSDPEILSRLRRQYNVRTNADWNMLKTAKNMFGAFGMQDVGVKIDDRYWVLKQKKDNVNSNETDNSMPVCNIQGNTMFVREWNRIKGENVDLGTKRDVMGKVFPINYLWSVYNSTEFTEYASLAVPQIGKGISTVNKFMSCTDFTDYAKVKYTLKLTPGAPPNSTLGLIHIMRISMFGAIGSTICFAGDYLADESLDLDLSPNNRALISVGKSTCEQFIKGFFFNYVKESGKTLTSFELTHGVSSAKGRALFNRSTNPNVALARSNVFMGLEWMRNKVTATQTLASKMSRAMRGLVEQYDTRSMILDQASQKNIYYLRPFFMTPFRTEIPMSAVICNKAAYNNSPCLIHTNMSVVTIPTTGTFCTTPLAPVANDWDRHMTYGIVIENNTSVYSGATKENWTKGGSGGQLMVLDESLESMVNSLLAQVGEDDKVTSGDINMFELDQARYDAVVARLQALDRYEMTDPLSYKQTLEPLTTDGVEDTTLVFKQFEGATIAKRAATSTLEEMWSATPVKKVRIEDDEDDD</sequence>
<evidence type="ECO:0000313" key="1">
    <source>
        <dbReference type="EMBL" id="AEF97701.1"/>
    </source>
</evidence>
<proteinExistence type="predicted"/>
<name>F6GQ81_9VIRU</name>
<organism evidence="1 2">
    <name type="scientific">white sturgeon herpesvirus 2</name>
    <dbReference type="NCBI Taxonomy" id="320884"/>
    <lineage>
        <taxon>Viruses</taxon>
        <taxon>Duplodnaviria</taxon>
        <taxon>Heunggongvirae</taxon>
        <taxon>Peploviricota</taxon>
        <taxon>Herviviricetes</taxon>
        <taxon>Herpesvirales</taxon>
        <taxon>Alloherpesviridae</taxon>
        <taxon>Ictavirus</taxon>
        <taxon>Ictavirus acipenseridallo2</taxon>
    </lineage>
</organism>
<dbReference type="RefSeq" id="YP_009664583.1">
    <property type="nucleotide sequence ID" value="NC_043042.1"/>
</dbReference>
<reference evidence="1 2" key="2">
    <citation type="journal article" date="2011" name="Arch. Virol.">
        <title>Partial genome characterization of acipenserid herpesvirus 2: taxonomical proposal for the demarcation of three subfamilies in Alloherpesviridae.</title>
        <authorList>
            <person name="Doszpoly A."/>
            <person name="Somogyi V."/>
            <person name="Lapatra S.E."/>
            <person name="Benko M."/>
        </authorList>
    </citation>
    <scope>NUCLEOTIDE SEQUENCE [LARGE SCALE GENOMIC DNA]</scope>
    <source>
        <strain evidence="2">SRWSHV (Snake River White Sturgeon Herpesvirus)</strain>
    </source>
</reference>
<reference evidence="1 2" key="1">
    <citation type="journal article" date="2008" name="Arch. Virol.">
        <title>Molecular confirmation of a new herpesvirus from catfish (Ameiurus melas) by testing the performance of a novel PCR method, designed to target the DNA polymerase gene of alloherpesviruses.</title>
        <authorList>
            <person name="Doszpoly A."/>
            <person name="Kovacs E.R."/>
            <person name="Bovo G."/>
            <person name="LaPatra S.E."/>
            <person name="Harrach B."/>
            <person name="Benko M."/>
        </authorList>
    </citation>
    <scope>NUCLEOTIDE SEQUENCE [LARGE SCALE GENOMIC DNA]</scope>
    <source>
        <strain evidence="2">SRWSHV (Snake River White Sturgeon Herpesvirus)</strain>
    </source>
</reference>
<dbReference type="KEGG" id="vg:40524626"/>
<dbReference type="EMBL" id="FJ815289">
    <property type="protein sequence ID" value="AEF97701.1"/>
    <property type="molecule type" value="Genomic_DNA"/>
</dbReference>
<protein>
    <submittedName>
        <fullName evidence="1">ORF43</fullName>
    </submittedName>
</protein>
<accession>F6GQ81</accession>
<dbReference type="Proteomes" id="UP000243430">
    <property type="component" value="Segment"/>
</dbReference>
<reference evidence="1 2" key="3">
    <citation type="journal article" date="2011" name="Intervirology">
        <title>Comparative analysis of a conserved gene block from the genome of the members of the genus ictalurivirus.</title>
        <authorList>
            <person name="Doszpoly A."/>
            <person name="Benko M."/>
            <person name="Bovo G."/>
            <person name="Lapatra S.E."/>
            <person name="Harrach B."/>
        </authorList>
    </citation>
    <scope>NUCLEOTIDE SEQUENCE [LARGE SCALE GENOMIC DNA]</scope>
    <source>
        <strain evidence="2">SRWSHV (Snake River White Sturgeon Herpesvirus)</strain>
    </source>
</reference>
<dbReference type="GeneID" id="40524626"/>